<evidence type="ECO:0000313" key="4">
    <source>
        <dbReference type="EMBL" id="KAJ7363232.1"/>
    </source>
</evidence>
<protein>
    <recommendedName>
        <fullName evidence="3">HYR domain-containing protein</fullName>
    </recommendedName>
</protein>
<dbReference type="Pfam" id="PF02494">
    <property type="entry name" value="HYR"/>
    <property type="match status" value="2"/>
</dbReference>
<feature type="domain" description="HYR" evidence="3">
    <location>
        <begin position="35"/>
        <end position="120"/>
    </location>
</feature>
<keyword evidence="2" id="KW-0732">Signal</keyword>
<dbReference type="OrthoDB" id="5982450at2759"/>
<evidence type="ECO:0000313" key="5">
    <source>
        <dbReference type="Proteomes" id="UP001163046"/>
    </source>
</evidence>
<reference evidence="4" key="1">
    <citation type="submission" date="2023-01" db="EMBL/GenBank/DDBJ databases">
        <title>Genome assembly of the deep-sea coral Lophelia pertusa.</title>
        <authorList>
            <person name="Herrera S."/>
            <person name="Cordes E."/>
        </authorList>
    </citation>
    <scope>NUCLEOTIDE SEQUENCE</scope>
    <source>
        <strain evidence="4">USNM1676648</strain>
        <tissue evidence="4">Polyp</tissue>
    </source>
</reference>
<proteinExistence type="predicted"/>
<feature type="domain" description="HYR" evidence="3">
    <location>
        <begin position="121"/>
        <end position="204"/>
    </location>
</feature>
<dbReference type="PROSITE" id="PS50825">
    <property type="entry name" value="HYR"/>
    <property type="match status" value="2"/>
</dbReference>
<feature type="signal peptide" evidence="2">
    <location>
        <begin position="1"/>
        <end position="24"/>
    </location>
</feature>
<dbReference type="PANTHER" id="PTHR24273:SF32">
    <property type="entry name" value="HYALIN"/>
    <property type="match status" value="1"/>
</dbReference>
<dbReference type="AlphaFoldDB" id="A0A9X0CKZ8"/>
<name>A0A9X0CKZ8_9CNID</name>
<dbReference type="EMBL" id="MU827306">
    <property type="protein sequence ID" value="KAJ7363232.1"/>
    <property type="molecule type" value="Genomic_DNA"/>
</dbReference>
<keyword evidence="5" id="KW-1185">Reference proteome</keyword>
<dbReference type="InterPro" id="IPR003410">
    <property type="entry name" value="HYR_dom"/>
</dbReference>
<comment type="caution">
    <text evidence="4">The sequence shown here is derived from an EMBL/GenBank/DDBJ whole genome shotgun (WGS) entry which is preliminary data.</text>
</comment>
<dbReference type="PANTHER" id="PTHR24273">
    <property type="entry name" value="FI04643P-RELATED"/>
    <property type="match status" value="1"/>
</dbReference>
<evidence type="ECO:0000256" key="2">
    <source>
        <dbReference type="SAM" id="SignalP"/>
    </source>
</evidence>
<keyword evidence="1" id="KW-0677">Repeat</keyword>
<organism evidence="4 5">
    <name type="scientific">Desmophyllum pertusum</name>
    <dbReference type="NCBI Taxonomy" id="174260"/>
    <lineage>
        <taxon>Eukaryota</taxon>
        <taxon>Metazoa</taxon>
        <taxon>Cnidaria</taxon>
        <taxon>Anthozoa</taxon>
        <taxon>Hexacorallia</taxon>
        <taxon>Scleractinia</taxon>
        <taxon>Caryophylliina</taxon>
        <taxon>Caryophylliidae</taxon>
        <taxon>Desmophyllum</taxon>
    </lineage>
</organism>
<accession>A0A9X0CKZ8</accession>
<gene>
    <name evidence="4" type="ORF">OS493_011514</name>
</gene>
<dbReference type="Proteomes" id="UP001163046">
    <property type="component" value="Unassembled WGS sequence"/>
</dbReference>
<evidence type="ECO:0000259" key="3">
    <source>
        <dbReference type="PROSITE" id="PS50825"/>
    </source>
</evidence>
<feature type="chain" id="PRO_5040809992" description="HYR domain-containing protein" evidence="2">
    <location>
        <begin position="25"/>
        <end position="281"/>
    </location>
</feature>
<sequence length="281" mass="30531">MMYGGAFFIAYCFIFPILISVSYGCPTGYKGSPCTDYQPPSLICPGPSLLINTEKGKATARVLLTIQVTDNSVDANPNAVIVVRSSHVTGDELPIGRTRISFNATDEAGNVAECSFSVVVKDTEPPTCSGCPADIVIEATTPELRVNWDYPRCSDNSGFLPIIQVNRQSGDLFGVPGSYVIYYKVSDGSGNVNRDCSFKIILKVKTCPKFPPPRNGALACTPDDFLTCAVLCQTGTDFEFNPPLLYYCSGGNWQNWALGMPHERKTPWPNCAGERLTHDSI</sequence>
<evidence type="ECO:0000256" key="1">
    <source>
        <dbReference type="ARBA" id="ARBA00022737"/>
    </source>
</evidence>